<dbReference type="EMBL" id="JACJQC010000002">
    <property type="protein sequence ID" value="MBD2170427.1"/>
    <property type="molecule type" value="Genomic_DNA"/>
</dbReference>
<gene>
    <name evidence="1" type="ORF">H6F81_04065</name>
</gene>
<name>A0ABR7ZCV1_ANACY</name>
<accession>A0ABR7ZCV1</accession>
<dbReference type="Proteomes" id="UP000638897">
    <property type="component" value="Unassembled WGS sequence"/>
</dbReference>
<reference evidence="1 2" key="1">
    <citation type="journal article" date="2020" name="ISME J.">
        <title>Comparative genomics reveals insights into cyanobacterial evolution and habitat adaptation.</title>
        <authorList>
            <person name="Chen M.Y."/>
            <person name="Teng W.K."/>
            <person name="Zhao L."/>
            <person name="Hu C.X."/>
            <person name="Zhou Y.K."/>
            <person name="Han B.P."/>
            <person name="Song L.R."/>
            <person name="Shu W.S."/>
        </authorList>
    </citation>
    <scope>NUCLEOTIDE SEQUENCE [LARGE SCALE GENOMIC DNA]</scope>
    <source>
        <strain evidence="1 2">FACHB-318</strain>
    </source>
</reference>
<dbReference type="Gene3D" id="3.40.50.450">
    <property type="match status" value="1"/>
</dbReference>
<organism evidence="1 2">
    <name type="scientific">Anabaena cylindrica FACHB-318</name>
    <dbReference type="NCBI Taxonomy" id="2692880"/>
    <lineage>
        <taxon>Bacteria</taxon>
        <taxon>Bacillati</taxon>
        <taxon>Cyanobacteriota</taxon>
        <taxon>Cyanophyceae</taxon>
        <taxon>Nostocales</taxon>
        <taxon>Nostocaceae</taxon>
        <taxon>Anabaena</taxon>
    </lineage>
</organism>
<comment type="caution">
    <text evidence="1">The sequence shown here is derived from an EMBL/GenBank/DDBJ whole genome shotgun (WGS) entry which is preliminary data.</text>
</comment>
<dbReference type="Pfam" id="PF18306">
    <property type="entry name" value="LDcluster4"/>
    <property type="match status" value="1"/>
</dbReference>
<keyword evidence="2" id="KW-1185">Reference proteome</keyword>
<evidence type="ECO:0008006" key="3">
    <source>
        <dbReference type="Google" id="ProtNLM"/>
    </source>
</evidence>
<evidence type="ECO:0000313" key="2">
    <source>
        <dbReference type="Proteomes" id="UP000638897"/>
    </source>
</evidence>
<sequence>MKIANNSQEVKFNVLSSDVIIACGVGAGTASEIALAIKGNKPIILLNNDPQSQAFFHNLSQIYTESLAAILESRERNMNKMMKMNNRCLLPFMMVAIASLSSCSSNPSNTTNTISPKPAPSMAQLRAKTNNIEPKAVSGKTVNVTLYTSDVQCQEFVPQKVTVPATQSVTNAVGKIIKEQDTADFNLSGYRVRVRNGIATVDLRLSPQSKRQFVSLSSCEQFALFGSLRKTLTSNSQWKIKEVRFTEQGEDIVL</sequence>
<evidence type="ECO:0000313" key="1">
    <source>
        <dbReference type="EMBL" id="MBD2170427.1"/>
    </source>
</evidence>
<dbReference type="InterPro" id="IPR041164">
    <property type="entry name" value="LDcluster4"/>
</dbReference>
<dbReference type="SUPFAM" id="SSF102405">
    <property type="entry name" value="MCP/YpsA-like"/>
    <property type="match status" value="1"/>
</dbReference>
<protein>
    <recommendedName>
        <fullName evidence="3">GerMN domain-containing protein</fullName>
    </recommendedName>
</protein>
<proteinExistence type="predicted"/>